<dbReference type="GO" id="GO:1902201">
    <property type="term" value="P:negative regulation of bacterial-type flagellum-dependent cell motility"/>
    <property type="evidence" value="ECO:0007669"/>
    <property type="project" value="TreeGrafter"/>
</dbReference>
<gene>
    <name evidence="4" type="ORF">GGR25_004080</name>
</gene>
<dbReference type="Proteomes" id="UP000553963">
    <property type="component" value="Unassembled WGS sequence"/>
</dbReference>
<dbReference type="CDD" id="cd01949">
    <property type="entry name" value="GGDEF"/>
    <property type="match status" value="1"/>
</dbReference>
<evidence type="ECO:0000313" key="5">
    <source>
        <dbReference type="Proteomes" id="UP000553963"/>
    </source>
</evidence>
<evidence type="ECO:0000256" key="2">
    <source>
        <dbReference type="ARBA" id="ARBA00034247"/>
    </source>
</evidence>
<dbReference type="FunFam" id="3.30.70.270:FF:000001">
    <property type="entry name" value="Diguanylate cyclase domain protein"/>
    <property type="match status" value="1"/>
</dbReference>
<evidence type="ECO:0000256" key="1">
    <source>
        <dbReference type="ARBA" id="ARBA00012528"/>
    </source>
</evidence>
<evidence type="ECO:0000313" key="4">
    <source>
        <dbReference type="EMBL" id="MBB3933016.1"/>
    </source>
</evidence>
<name>A0A840AXQ9_9HYPH</name>
<dbReference type="EMBL" id="JACIDS010000005">
    <property type="protein sequence ID" value="MBB3933016.1"/>
    <property type="molecule type" value="Genomic_DNA"/>
</dbReference>
<dbReference type="SMART" id="SM00267">
    <property type="entry name" value="GGDEF"/>
    <property type="match status" value="1"/>
</dbReference>
<proteinExistence type="predicted"/>
<dbReference type="PANTHER" id="PTHR45138:SF9">
    <property type="entry name" value="DIGUANYLATE CYCLASE DGCM-RELATED"/>
    <property type="match status" value="1"/>
</dbReference>
<evidence type="ECO:0000259" key="3">
    <source>
        <dbReference type="PROSITE" id="PS50887"/>
    </source>
</evidence>
<feature type="domain" description="GGDEF" evidence="3">
    <location>
        <begin position="200"/>
        <end position="334"/>
    </location>
</feature>
<dbReference type="Pfam" id="PF01590">
    <property type="entry name" value="GAF"/>
    <property type="match status" value="1"/>
</dbReference>
<dbReference type="EC" id="2.7.7.65" evidence="1"/>
<sequence>MWQSPSPPAERERVEVLESCGLLDSLPDPSFDRVTQLTRLFYGADVAFLGLVDGSMQWMKSRTSTDVPEISGRNDSICTLIIASGRELVIDDIRTSPLLAGHAVHGSPWRFYAGVPLILDGRWTIGTLCILSRTPGKPEGFTTAVLRDLAALSLDLIEFRRRNSELQLLSHSDKLTGLGNRRLFDEEIERACRRAKRTGEPASLILLDIDHFKQLNDASGHPAGDAALVRVASALRDIARRPDDVVARVGGEEFALILGGTDLPAAAERAEWIRTRLEAEGIAHPAGPRGKLTASLGVASTQSAETPDRLFASADRALYAAKAVGRNVVITAPAAE</sequence>
<dbReference type="InterPro" id="IPR050469">
    <property type="entry name" value="Diguanylate_Cyclase"/>
</dbReference>
<dbReference type="PANTHER" id="PTHR45138">
    <property type="entry name" value="REGULATORY COMPONENTS OF SENSORY TRANSDUCTION SYSTEM"/>
    <property type="match status" value="1"/>
</dbReference>
<dbReference type="InterPro" id="IPR029016">
    <property type="entry name" value="GAF-like_dom_sf"/>
</dbReference>
<accession>A0A840AXQ9</accession>
<dbReference type="SUPFAM" id="SSF55073">
    <property type="entry name" value="Nucleotide cyclase"/>
    <property type="match status" value="1"/>
</dbReference>
<keyword evidence="5" id="KW-1185">Reference proteome</keyword>
<dbReference type="Pfam" id="PF00990">
    <property type="entry name" value="GGDEF"/>
    <property type="match status" value="1"/>
</dbReference>
<dbReference type="RefSeq" id="WP_183400670.1">
    <property type="nucleotide sequence ID" value="NZ_JACIDS010000005.1"/>
</dbReference>
<protein>
    <recommendedName>
        <fullName evidence="1">diguanylate cyclase</fullName>
        <ecNumber evidence="1">2.7.7.65</ecNumber>
    </recommendedName>
</protein>
<comment type="caution">
    <text evidence="4">The sequence shown here is derived from an EMBL/GenBank/DDBJ whole genome shotgun (WGS) entry which is preliminary data.</text>
</comment>
<dbReference type="InterPro" id="IPR000160">
    <property type="entry name" value="GGDEF_dom"/>
</dbReference>
<dbReference type="AlphaFoldDB" id="A0A840AXQ9"/>
<dbReference type="InterPro" id="IPR003018">
    <property type="entry name" value="GAF"/>
</dbReference>
<dbReference type="GO" id="GO:0005886">
    <property type="term" value="C:plasma membrane"/>
    <property type="evidence" value="ECO:0007669"/>
    <property type="project" value="TreeGrafter"/>
</dbReference>
<dbReference type="GO" id="GO:0043709">
    <property type="term" value="P:cell adhesion involved in single-species biofilm formation"/>
    <property type="evidence" value="ECO:0007669"/>
    <property type="project" value="TreeGrafter"/>
</dbReference>
<dbReference type="GO" id="GO:0052621">
    <property type="term" value="F:diguanylate cyclase activity"/>
    <property type="evidence" value="ECO:0007669"/>
    <property type="project" value="UniProtKB-EC"/>
</dbReference>
<dbReference type="Gene3D" id="3.30.70.270">
    <property type="match status" value="1"/>
</dbReference>
<comment type="catalytic activity">
    <reaction evidence="2">
        <text>2 GTP = 3',3'-c-di-GMP + 2 diphosphate</text>
        <dbReference type="Rhea" id="RHEA:24898"/>
        <dbReference type="ChEBI" id="CHEBI:33019"/>
        <dbReference type="ChEBI" id="CHEBI:37565"/>
        <dbReference type="ChEBI" id="CHEBI:58805"/>
        <dbReference type="EC" id="2.7.7.65"/>
    </reaction>
</comment>
<dbReference type="InterPro" id="IPR029787">
    <property type="entry name" value="Nucleotide_cyclase"/>
</dbReference>
<dbReference type="SUPFAM" id="SSF55781">
    <property type="entry name" value="GAF domain-like"/>
    <property type="match status" value="1"/>
</dbReference>
<dbReference type="InterPro" id="IPR043128">
    <property type="entry name" value="Rev_trsase/Diguanyl_cyclase"/>
</dbReference>
<dbReference type="Gene3D" id="3.30.450.40">
    <property type="match status" value="1"/>
</dbReference>
<reference evidence="4 5" key="1">
    <citation type="submission" date="2020-08" db="EMBL/GenBank/DDBJ databases">
        <title>Genomic Encyclopedia of Type Strains, Phase IV (KMG-IV): sequencing the most valuable type-strain genomes for metagenomic binning, comparative biology and taxonomic classification.</title>
        <authorList>
            <person name="Goeker M."/>
        </authorList>
    </citation>
    <scope>NUCLEOTIDE SEQUENCE [LARGE SCALE GENOMIC DNA]</scope>
    <source>
        <strain evidence="4 5">DSM 25966</strain>
    </source>
</reference>
<organism evidence="4 5">
    <name type="scientific">Kaistia hirudinis</name>
    <dbReference type="NCBI Taxonomy" id="1293440"/>
    <lineage>
        <taxon>Bacteria</taxon>
        <taxon>Pseudomonadati</taxon>
        <taxon>Pseudomonadota</taxon>
        <taxon>Alphaproteobacteria</taxon>
        <taxon>Hyphomicrobiales</taxon>
        <taxon>Kaistiaceae</taxon>
        <taxon>Kaistia</taxon>
    </lineage>
</organism>
<dbReference type="NCBIfam" id="TIGR00254">
    <property type="entry name" value="GGDEF"/>
    <property type="match status" value="1"/>
</dbReference>
<dbReference type="PROSITE" id="PS50887">
    <property type="entry name" value="GGDEF"/>
    <property type="match status" value="1"/>
</dbReference>